<dbReference type="SUPFAM" id="SSF52540">
    <property type="entry name" value="P-loop containing nucleoside triphosphate hydrolases"/>
    <property type="match status" value="1"/>
</dbReference>
<feature type="coiled-coil region" evidence="21">
    <location>
        <begin position="368"/>
        <end position="395"/>
    </location>
</feature>
<comment type="function">
    <text evidence="17">Wool microfibrillar keratin.</text>
</comment>
<comment type="function">
    <text evidence="1">GFAP, a class-III intermediate filament, is a cell-specific marker that, during the development of the central nervous system, distinguishes astrocytes from other glial cells.</text>
</comment>
<dbReference type="FunFam" id="3.40.850.10:FF:000027">
    <property type="entry name" value="Kinesin-like protein"/>
    <property type="match status" value="1"/>
</dbReference>
<dbReference type="PROSITE" id="PS51842">
    <property type="entry name" value="IF_ROD_2"/>
    <property type="match status" value="1"/>
</dbReference>
<evidence type="ECO:0000256" key="3">
    <source>
        <dbReference type="ARBA" id="ARBA00004245"/>
    </source>
</evidence>
<dbReference type="Pfam" id="PF04732">
    <property type="entry name" value="Filament_head"/>
    <property type="match status" value="1"/>
</dbReference>
<comment type="caution">
    <text evidence="25">The sequence shown here is derived from an EMBL/GenBank/DDBJ whole genome shotgun (WGS) entry which is preliminary data.</text>
</comment>
<feature type="coiled-coil region" evidence="21">
    <location>
        <begin position="854"/>
        <end position="1002"/>
    </location>
</feature>
<dbReference type="GO" id="GO:0042995">
    <property type="term" value="C:cell projection"/>
    <property type="evidence" value="ECO:0007669"/>
    <property type="project" value="TreeGrafter"/>
</dbReference>
<dbReference type="PANTHER" id="PTHR45652">
    <property type="entry name" value="GLIAL FIBRILLARY ACIDIC PROTEIN"/>
    <property type="match status" value="1"/>
</dbReference>
<keyword evidence="14" id="KW-0206">Cytoskeleton</keyword>
<sequence>MVMAVEDSMLRVVVRLRPPTPKELESQRRPVVQVVDERVLVFDPEEPDGGFLGLKWGSAQDGPRKKGKDLTFVFDRVFTETATQQDVFQHTTHSILDSFLQGYNCSVFAYGATGAGKTHTMLGREGDPGIMYLTTMELYRRLEACREEKRFEVLISYLEVYNEQIHDLLEPKGPLAIREDPDKGVVVQGLSFHQPTSAEQLLGMLTRGNRNRTQHPTDANATSSRSHAIFQIFVKQQDRIPGLTQALRVAKMSLIDLAGSERASSTHAKGERLREGANINRSLLALINVLNALADAKGRKSHVPYRDSKLTRLLKDSIGGNCRTVMIAAISPSSLTYEDTYNTLKYADRAKEIKLSLKSNVISLDCHISQYATVCQQLQAEVAALREKLRVYEAGAQAPPHGPPRSPEPGASHQPQPRTPELQPGSAVLQEESLGSEAPGEKVMDGNSSNREQPPEDKDEGPAKEVPEQNLRHPSPRSPDLTMQPKPVVDPLPPPNLDRDRSKQLALRVLHLAQRQYSLLQAANLLTPDMIAEFETLQQLLQEENAEPGGEASGEPGPARKAPLAQELRSESKSAGYSGPVTRTMARQLSALAHTLGVPRGPDCTPPQASRETTEKKRRRPSPSEPDSPPAPKLGTKRQRQSLLPCLRRGTLPEARLPCGPSTPTGKRAPSPCPSPRFCPATVIKSRVPLGPSALQNCSTPLPLPSRDLNATFDLSEEPLAKLGLHECVGWDSVSQELNRLDQPFIPSGPMPLFTMKGPKPASSFPGTSARKKRRAVRSRQSEARMERRRVTSAARRSYVSSSEMVVGGRRLGPGTRLSLARMPPPLPARVDFSLAGALNSGFKETRASERAEMMELNDRFASYIEKVRFLEQQNKALAAELNQLRAKEPTKLADVYQAELRELRLRLDQLTANSARLEVERDNLAQDLGTLRQKLQDETNQRLEAENNLAAYRQEADEATLARLDLERKIESLEEEIRFLRKIHEEEVRELQEQLAQQQVHVEMDVAKPDLTAALREIRTQYEAVASSNMQEAEEWYRSKFADLNDAAARNAELLRQAKHEANDYRRQLQALTCDLESLRGTNESLERQMREQEERHAREAASYQEALARLEEEGQSLKDEMARHLQEYQDLLNVKLALDIEIATYRKLLEGEENRITIPVQTFSNLQIRETSLDTKSVSEGHLKRNIVVKTVEMRDGEVIKESKQEHKDVM</sequence>
<feature type="compositionally biased region" description="Basic and acidic residues" evidence="22">
    <location>
        <begin position="780"/>
        <end position="790"/>
    </location>
</feature>
<evidence type="ECO:0000256" key="2">
    <source>
        <dbReference type="ARBA" id="ARBA00004123"/>
    </source>
</evidence>
<evidence type="ECO:0000256" key="18">
    <source>
        <dbReference type="ARBA" id="ARBA00061646"/>
    </source>
</evidence>
<evidence type="ECO:0000313" key="26">
    <source>
        <dbReference type="Proteomes" id="UP000664991"/>
    </source>
</evidence>
<dbReference type="PRINTS" id="PR00380">
    <property type="entry name" value="KINESINHEAVY"/>
</dbReference>
<keyword evidence="5" id="KW-0963">Cytoplasm</keyword>
<dbReference type="CDD" id="cd01370">
    <property type="entry name" value="KISc_KIP3_like"/>
    <property type="match status" value="1"/>
</dbReference>
<dbReference type="Gene3D" id="1.20.5.170">
    <property type="match status" value="1"/>
</dbReference>
<evidence type="ECO:0000256" key="7">
    <source>
        <dbReference type="ARBA" id="ARBA00022701"/>
    </source>
</evidence>
<protein>
    <recommendedName>
        <fullName evidence="4">Glial fibrillary acidic protein</fullName>
    </recommendedName>
</protein>
<evidence type="ECO:0000256" key="9">
    <source>
        <dbReference type="ARBA" id="ARBA00022744"/>
    </source>
</evidence>
<dbReference type="GO" id="GO:0005882">
    <property type="term" value="C:intermediate filament"/>
    <property type="evidence" value="ECO:0007669"/>
    <property type="project" value="UniProtKB-KW"/>
</dbReference>
<dbReference type="GO" id="GO:0007018">
    <property type="term" value="P:microtubule-based movement"/>
    <property type="evidence" value="ECO:0007669"/>
    <property type="project" value="InterPro"/>
</dbReference>
<dbReference type="GO" id="GO:0008017">
    <property type="term" value="F:microtubule binding"/>
    <property type="evidence" value="ECO:0007669"/>
    <property type="project" value="InterPro"/>
</dbReference>
<feature type="compositionally biased region" description="Low complexity" evidence="22">
    <location>
        <begin position="545"/>
        <end position="559"/>
    </location>
</feature>
<gene>
    <name evidence="25" type="ORF">JEQ12_002658</name>
</gene>
<dbReference type="GO" id="GO:0005737">
    <property type="term" value="C:cytoplasm"/>
    <property type="evidence" value="ECO:0007669"/>
    <property type="project" value="TreeGrafter"/>
</dbReference>
<dbReference type="GO" id="GO:0005200">
    <property type="term" value="F:structural constituent of cytoskeleton"/>
    <property type="evidence" value="ECO:0007669"/>
    <property type="project" value="TreeGrafter"/>
</dbReference>
<evidence type="ECO:0000256" key="6">
    <source>
        <dbReference type="ARBA" id="ARBA00022553"/>
    </source>
</evidence>
<evidence type="ECO:0000256" key="1">
    <source>
        <dbReference type="ARBA" id="ARBA00002194"/>
    </source>
</evidence>
<evidence type="ECO:0000256" key="16">
    <source>
        <dbReference type="ARBA" id="ARBA00024375"/>
    </source>
</evidence>
<dbReference type="GO" id="GO:0005634">
    <property type="term" value="C:nucleus"/>
    <property type="evidence" value="ECO:0007669"/>
    <property type="project" value="UniProtKB-SubCell"/>
</dbReference>
<dbReference type="PROSITE" id="PS00226">
    <property type="entry name" value="IF_ROD_1"/>
    <property type="match status" value="1"/>
</dbReference>
<keyword evidence="6" id="KW-0597">Phosphoprotein</keyword>
<dbReference type="PROSITE" id="PS50067">
    <property type="entry name" value="KINESIN_MOTOR_2"/>
    <property type="match status" value="1"/>
</dbReference>
<feature type="region of interest" description="Disordered" evidence="22">
    <location>
        <begin position="596"/>
        <end position="674"/>
    </location>
</feature>
<accession>A0A836A4N2</accession>
<proteinExistence type="inferred from homology"/>
<evidence type="ECO:0000256" key="20">
    <source>
        <dbReference type="RuleBase" id="RU000685"/>
    </source>
</evidence>
<evidence type="ECO:0000256" key="4">
    <source>
        <dbReference type="ARBA" id="ARBA00018571"/>
    </source>
</evidence>
<dbReference type="Gene3D" id="3.40.850.10">
    <property type="entry name" value="Kinesin motor domain"/>
    <property type="match status" value="1"/>
</dbReference>
<dbReference type="InterPro" id="IPR019821">
    <property type="entry name" value="Kinesin_motor_CS"/>
</dbReference>
<dbReference type="InterPro" id="IPR027417">
    <property type="entry name" value="P-loop_NTPase"/>
</dbReference>
<keyword evidence="13 19" id="KW-0505">Motor protein</keyword>
<keyword evidence="15" id="KW-0539">Nucleus</keyword>
<evidence type="ECO:0000256" key="12">
    <source>
        <dbReference type="ARBA" id="ARBA00023054"/>
    </source>
</evidence>
<keyword evidence="10 20" id="KW-0403">Intermediate filament</keyword>
<dbReference type="InterPro" id="IPR036961">
    <property type="entry name" value="Kinesin_motor_dom_sf"/>
</dbReference>
<dbReference type="AlphaFoldDB" id="A0A836A4N2"/>
<evidence type="ECO:0000259" key="23">
    <source>
        <dbReference type="PROSITE" id="PS50067"/>
    </source>
</evidence>
<evidence type="ECO:0000313" key="25">
    <source>
        <dbReference type="EMBL" id="KAG5203075.1"/>
    </source>
</evidence>
<dbReference type="Pfam" id="PF00038">
    <property type="entry name" value="Filament"/>
    <property type="match status" value="1"/>
</dbReference>
<keyword evidence="8 19" id="KW-0547">Nucleotide-binding</keyword>
<dbReference type="GO" id="GO:0005524">
    <property type="term" value="F:ATP binding"/>
    <property type="evidence" value="ECO:0007669"/>
    <property type="project" value="UniProtKB-UniRule"/>
</dbReference>
<evidence type="ECO:0000256" key="10">
    <source>
        <dbReference type="ARBA" id="ARBA00022754"/>
    </source>
</evidence>
<keyword evidence="12 21" id="KW-0175">Coiled coil</keyword>
<dbReference type="Pfam" id="PF00225">
    <property type="entry name" value="Kinesin"/>
    <property type="match status" value="1"/>
</dbReference>
<comment type="subunit">
    <text evidence="16">Interacts with SYNM.</text>
</comment>
<feature type="domain" description="IF rod" evidence="24">
    <location>
        <begin position="850"/>
        <end position="1158"/>
    </location>
</feature>
<evidence type="ECO:0000256" key="15">
    <source>
        <dbReference type="ARBA" id="ARBA00023242"/>
    </source>
</evidence>
<dbReference type="GO" id="GO:0005819">
    <property type="term" value="C:spindle"/>
    <property type="evidence" value="ECO:0007669"/>
    <property type="project" value="UniProtKB-ARBA"/>
</dbReference>
<feature type="binding site" evidence="19">
    <location>
        <begin position="111"/>
        <end position="118"/>
    </location>
    <ligand>
        <name>ATP</name>
        <dbReference type="ChEBI" id="CHEBI:30616"/>
    </ligand>
</feature>
<dbReference type="GO" id="GO:1904714">
    <property type="term" value="P:regulation of chaperone-mediated autophagy"/>
    <property type="evidence" value="ECO:0007669"/>
    <property type="project" value="TreeGrafter"/>
</dbReference>
<evidence type="ECO:0000256" key="22">
    <source>
        <dbReference type="SAM" id="MobiDB-lite"/>
    </source>
</evidence>
<evidence type="ECO:0000256" key="13">
    <source>
        <dbReference type="ARBA" id="ARBA00023175"/>
    </source>
</evidence>
<evidence type="ECO:0000259" key="24">
    <source>
        <dbReference type="PROSITE" id="PS51842"/>
    </source>
</evidence>
<evidence type="ECO:0000256" key="21">
    <source>
        <dbReference type="SAM" id="Coils"/>
    </source>
</evidence>
<feature type="region of interest" description="Disordered" evidence="22">
    <location>
        <begin position="395"/>
        <end position="499"/>
    </location>
</feature>
<keyword evidence="7" id="KW-0493">Microtubule</keyword>
<dbReference type="FunFam" id="1.20.5.500:FF:000001">
    <property type="entry name" value="Type II keratin 23"/>
    <property type="match status" value="1"/>
</dbReference>
<dbReference type="Gene3D" id="1.20.5.1160">
    <property type="entry name" value="Vasodilator-stimulated phosphoprotein"/>
    <property type="match status" value="1"/>
</dbReference>
<feature type="compositionally biased region" description="Basic and acidic residues" evidence="22">
    <location>
        <begin position="453"/>
        <end position="471"/>
    </location>
</feature>
<dbReference type="Proteomes" id="UP000664991">
    <property type="component" value="Unassembled WGS sequence"/>
</dbReference>
<dbReference type="InterPro" id="IPR050405">
    <property type="entry name" value="Intermediate_filament"/>
</dbReference>
<evidence type="ECO:0000256" key="5">
    <source>
        <dbReference type="ARBA" id="ARBA00022490"/>
    </source>
</evidence>
<dbReference type="GO" id="GO:0000278">
    <property type="term" value="P:mitotic cell cycle"/>
    <property type="evidence" value="ECO:0007669"/>
    <property type="project" value="UniProtKB-ARBA"/>
</dbReference>
<dbReference type="GO" id="GO:0045109">
    <property type="term" value="P:intermediate filament organization"/>
    <property type="evidence" value="ECO:0007669"/>
    <property type="project" value="TreeGrafter"/>
</dbReference>
<keyword evidence="11 19" id="KW-0067">ATP-binding</keyword>
<dbReference type="PANTHER" id="PTHR45652:SF9">
    <property type="entry name" value="GLIAL FIBRILLARY ACIDIC PROTEIN"/>
    <property type="match status" value="1"/>
</dbReference>
<dbReference type="SUPFAM" id="SSF64593">
    <property type="entry name" value="Intermediate filament protein, coiled coil region"/>
    <property type="match status" value="2"/>
</dbReference>
<dbReference type="FunFam" id="1.20.5.170:FF:000002">
    <property type="entry name" value="Type I keratin KA11"/>
    <property type="match status" value="1"/>
</dbReference>
<feature type="region of interest" description="Disordered" evidence="22">
    <location>
        <begin position="760"/>
        <end position="796"/>
    </location>
</feature>
<feature type="compositionally biased region" description="Pro residues" evidence="22">
    <location>
        <begin position="623"/>
        <end position="632"/>
    </location>
</feature>
<dbReference type="InterPro" id="IPR039008">
    <property type="entry name" value="IF_rod_dom"/>
</dbReference>
<comment type="subcellular location">
    <subcellularLocation>
        <location evidence="3">Cytoplasm</location>
        <location evidence="3">Cytoskeleton</location>
    </subcellularLocation>
    <subcellularLocation>
        <location evidence="2">Nucleus</location>
    </subcellularLocation>
</comment>
<organism evidence="25 26">
    <name type="scientific">Ovis aries</name>
    <name type="common">Sheep</name>
    <dbReference type="NCBI Taxonomy" id="9940"/>
    <lineage>
        <taxon>Eukaryota</taxon>
        <taxon>Metazoa</taxon>
        <taxon>Chordata</taxon>
        <taxon>Craniata</taxon>
        <taxon>Vertebrata</taxon>
        <taxon>Euteleostomi</taxon>
        <taxon>Mammalia</taxon>
        <taxon>Eutheria</taxon>
        <taxon>Laurasiatheria</taxon>
        <taxon>Artiodactyla</taxon>
        <taxon>Ruminantia</taxon>
        <taxon>Pecora</taxon>
        <taxon>Bovidae</taxon>
        <taxon>Caprinae</taxon>
        <taxon>Ovis</taxon>
    </lineage>
</organism>
<keyword evidence="9" id="KW-0416">Keratin</keyword>
<dbReference type="FunFam" id="1.20.5.1160:FF:000001">
    <property type="entry name" value="Keratin type II"/>
    <property type="match status" value="1"/>
</dbReference>
<dbReference type="GO" id="GO:0005874">
    <property type="term" value="C:microtubule"/>
    <property type="evidence" value="ECO:0007669"/>
    <property type="project" value="UniProtKB-KW"/>
</dbReference>
<evidence type="ECO:0000256" key="11">
    <source>
        <dbReference type="ARBA" id="ARBA00022840"/>
    </source>
</evidence>
<comment type="similarity">
    <text evidence="19">Belongs to the TRAFAC class myosin-kinesin ATPase superfamily. Kinesin family.</text>
</comment>
<dbReference type="InterPro" id="IPR018039">
    <property type="entry name" value="IF_conserved"/>
</dbReference>
<name>A0A836A4N2_SHEEP</name>
<feature type="region of interest" description="Disordered" evidence="22">
    <location>
        <begin position="545"/>
        <end position="580"/>
    </location>
</feature>
<reference evidence="25 26" key="1">
    <citation type="submission" date="2020-12" db="EMBL/GenBank/DDBJ databases">
        <title>De novo assembly of Tibetan sheep genome.</title>
        <authorList>
            <person name="Li X."/>
        </authorList>
    </citation>
    <scope>NUCLEOTIDE SEQUENCE [LARGE SCALE GENOMIC DNA]</scope>
    <source>
        <tissue evidence="25">Heart</tissue>
    </source>
</reference>
<dbReference type="SMART" id="SM01391">
    <property type="entry name" value="Filament"/>
    <property type="match status" value="1"/>
</dbReference>
<evidence type="ECO:0000256" key="8">
    <source>
        <dbReference type="ARBA" id="ARBA00022741"/>
    </source>
</evidence>
<dbReference type="PROSITE" id="PS00411">
    <property type="entry name" value="KINESIN_MOTOR_1"/>
    <property type="match status" value="1"/>
</dbReference>
<dbReference type="InterPro" id="IPR006821">
    <property type="entry name" value="Intermed_filament_DNA-bd"/>
</dbReference>
<dbReference type="GO" id="GO:0003777">
    <property type="term" value="F:microtubule motor activity"/>
    <property type="evidence" value="ECO:0007669"/>
    <property type="project" value="InterPro"/>
</dbReference>
<feature type="domain" description="Kinesin motor" evidence="23">
    <location>
        <begin position="9"/>
        <end position="353"/>
    </location>
</feature>
<feature type="coiled-coil region" evidence="21">
    <location>
        <begin position="1056"/>
        <end position="1129"/>
    </location>
</feature>
<comment type="similarity">
    <text evidence="18 20">Belongs to the intermediate filament family.</text>
</comment>
<evidence type="ECO:0000256" key="19">
    <source>
        <dbReference type="PROSITE-ProRule" id="PRU00283"/>
    </source>
</evidence>
<dbReference type="SMART" id="SM00129">
    <property type="entry name" value="KISc"/>
    <property type="match status" value="1"/>
</dbReference>
<dbReference type="Gene3D" id="1.20.5.500">
    <property type="entry name" value="Single helix bin"/>
    <property type="match status" value="1"/>
</dbReference>
<evidence type="ECO:0000256" key="17">
    <source>
        <dbReference type="ARBA" id="ARBA00055161"/>
    </source>
</evidence>
<evidence type="ECO:0000256" key="14">
    <source>
        <dbReference type="ARBA" id="ARBA00023212"/>
    </source>
</evidence>
<dbReference type="InterPro" id="IPR001752">
    <property type="entry name" value="Kinesin_motor_dom"/>
</dbReference>
<dbReference type="EMBL" id="JAEMGP010000011">
    <property type="protein sequence ID" value="KAG5203075.1"/>
    <property type="molecule type" value="Genomic_DNA"/>
</dbReference>